<feature type="domain" description="HTH cro/C1-type" evidence="1">
    <location>
        <begin position="16"/>
        <end position="73"/>
    </location>
</feature>
<accession>A0A7W9UJE1</accession>
<dbReference type="Gene3D" id="1.25.40.10">
    <property type="entry name" value="Tetratricopeptide repeat domain"/>
    <property type="match status" value="1"/>
</dbReference>
<evidence type="ECO:0000313" key="3">
    <source>
        <dbReference type="Proteomes" id="UP000540412"/>
    </source>
</evidence>
<proteinExistence type="predicted"/>
<dbReference type="EMBL" id="JACHIT010000001">
    <property type="protein sequence ID" value="MBB5915256.1"/>
    <property type="molecule type" value="Genomic_DNA"/>
</dbReference>
<organism evidence="2 3">
    <name type="scientific">Nocardia transvalensis</name>
    <dbReference type="NCBI Taxonomy" id="37333"/>
    <lineage>
        <taxon>Bacteria</taxon>
        <taxon>Bacillati</taxon>
        <taxon>Actinomycetota</taxon>
        <taxon>Actinomycetes</taxon>
        <taxon>Mycobacteriales</taxon>
        <taxon>Nocardiaceae</taxon>
        <taxon>Nocardia</taxon>
    </lineage>
</organism>
<dbReference type="Pfam" id="PF13560">
    <property type="entry name" value="HTH_31"/>
    <property type="match status" value="1"/>
</dbReference>
<sequence>MPNPDDVLAAQAIGERIQQIRMRTGKSRAVVAGLVGRSEEWLKKVEKGQLAHPPSIEVLVQIGRALGVRDLTEITGEHELLVGVSRRAGHPVVPDIRDAIESMDLAAATPAVAAAELRARVDRAWRLWHESSSPRADAGAMLPGLIRDGRRALRTLEGQERRTAAAALTGAYVLSEQVLAWVADAPLLWLAADRAMAAAEIADDPVILAAAAWVLGNVWRSTGREEDAYQLAQDAVRLLEPRLDGDIAAQALWGSCHLHSAITAGRLGREGDALRSLDSAMGLARAMPAASVHPWTLFGLPNSELTAVSVQVELRRSGGAVAAASIVDPDTVPSIDRQARLWLELARAYGEQKDWVSTLGALNKATSISEESMQCHPISRALAGELVTHGGRLIARDARALATQLHVTV</sequence>
<reference evidence="2 3" key="1">
    <citation type="submission" date="2020-08" db="EMBL/GenBank/DDBJ databases">
        <title>Sequencing the genomes of 1000 actinobacteria strains.</title>
        <authorList>
            <person name="Klenk H.-P."/>
        </authorList>
    </citation>
    <scope>NUCLEOTIDE SEQUENCE [LARGE SCALE GENOMIC DNA]</scope>
    <source>
        <strain evidence="2 3">DSM 43582</strain>
    </source>
</reference>
<dbReference type="InterPro" id="IPR010982">
    <property type="entry name" value="Lambda_DNA-bd_dom_sf"/>
</dbReference>
<keyword evidence="3" id="KW-1185">Reference proteome</keyword>
<comment type="caution">
    <text evidence="2">The sequence shown here is derived from an EMBL/GenBank/DDBJ whole genome shotgun (WGS) entry which is preliminary data.</text>
</comment>
<dbReference type="Gene3D" id="1.10.260.40">
    <property type="entry name" value="lambda repressor-like DNA-binding domains"/>
    <property type="match status" value="1"/>
</dbReference>
<name>A0A7W9UJE1_9NOCA</name>
<evidence type="ECO:0000259" key="1">
    <source>
        <dbReference type="SMART" id="SM00530"/>
    </source>
</evidence>
<dbReference type="RefSeq" id="WP_184782205.1">
    <property type="nucleotide sequence ID" value="NZ_JACHIT010000001.1"/>
</dbReference>
<dbReference type="SUPFAM" id="SSF47413">
    <property type="entry name" value="lambda repressor-like DNA-binding domains"/>
    <property type="match status" value="1"/>
</dbReference>
<dbReference type="SUPFAM" id="SSF48452">
    <property type="entry name" value="TPR-like"/>
    <property type="match status" value="1"/>
</dbReference>
<dbReference type="AlphaFoldDB" id="A0A7W9UJE1"/>
<dbReference type="GO" id="GO:0003677">
    <property type="term" value="F:DNA binding"/>
    <property type="evidence" value="ECO:0007669"/>
    <property type="project" value="InterPro"/>
</dbReference>
<dbReference type="Proteomes" id="UP000540412">
    <property type="component" value="Unassembled WGS sequence"/>
</dbReference>
<dbReference type="InterPro" id="IPR011990">
    <property type="entry name" value="TPR-like_helical_dom_sf"/>
</dbReference>
<dbReference type="SMART" id="SM00530">
    <property type="entry name" value="HTH_XRE"/>
    <property type="match status" value="1"/>
</dbReference>
<protein>
    <submittedName>
        <fullName evidence="2">Transcriptional regulator with XRE-family HTH domain</fullName>
    </submittedName>
</protein>
<dbReference type="InterPro" id="IPR001387">
    <property type="entry name" value="Cro/C1-type_HTH"/>
</dbReference>
<dbReference type="CDD" id="cd00093">
    <property type="entry name" value="HTH_XRE"/>
    <property type="match status" value="1"/>
</dbReference>
<evidence type="ECO:0000313" key="2">
    <source>
        <dbReference type="EMBL" id="MBB5915256.1"/>
    </source>
</evidence>
<gene>
    <name evidence="2" type="ORF">BJY24_004123</name>
</gene>